<proteinExistence type="predicted"/>
<dbReference type="PANTHER" id="PTHR33223">
    <property type="entry name" value="CCHC-TYPE DOMAIN-CONTAINING PROTEIN"/>
    <property type="match status" value="1"/>
</dbReference>
<evidence type="ECO:0000256" key="1">
    <source>
        <dbReference type="SAM" id="MobiDB-lite"/>
    </source>
</evidence>
<protein>
    <recommendedName>
        <fullName evidence="2">Retrotransposon gag domain-containing protein</fullName>
    </recommendedName>
</protein>
<evidence type="ECO:0000313" key="4">
    <source>
        <dbReference type="Proteomes" id="UP001168877"/>
    </source>
</evidence>
<dbReference type="InterPro" id="IPR005162">
    <property type="entry name" value="Retrotrans_gag_dom"/>
</dbReference>
<reference evidence="3" key="2">
    <citation type="submission" date="2023-06" db="EMBL/GenBank/DDBJ databases">
        <authorList>
            <person name="Swenson N.G."/>
            <person name="Wegrzyn J.L."/>
            <person name="Mcevoy S.L."/>
        </authorList>
    </citation>
    <scope>NUCLEOTIDE SEQUENCE</scope>
    <source>
        <strain evidence="3">NS2018</strain>
        <tissue evidence="3">Leaf</tissue>
    </source>
</reference>
<keyword evidence="4" id="KW-1185">Reference proteome</keyword>
<gene>
    <name evidence="3" type="ORF">LWI29_027842</name>
</gene>
<evidence type="ECO:0000259" key="2">
    <source>
        <dbReference type="Pfam" id="PF03732"/>
    </source>
</evidence>
<name>A0AA39RDV4_ACESA</name>
<feature type="domain" description="Retrotransposon gag" evidence="2">
    <location>
        <begin position="92"/>
        <end position="182"/>
    </location>
</feature>
<dbReference type="EMBL" id="JAUESC010000388">
    <property type="protein sequence ID" value="KAK0572206.1"/>
    <property type="molecule type" value="Genomic_DNA"/>
</dbReference>
<accession>A0AA39RDV4</accession>
<comment type="caution">
    <text evidence="3">The sequence shown here is derived from an EMBL/GenBank/DDBJ whole genome shotgun (WGS) entry which is preliminary data.</text>
</comment>
<dbReference type="Pfam" id="PF03732">
    <property type="entry name" value="Retrotrans_gag"/>
    <property type="match status" value="1"/>
</dbReference>
<feature type="compositionally biased region" description="Low complexity" evidence="1">
    <location>
        <begin position="278"/>
        <end position="288"/>
    </location>
</feature>
<sequence length="480" mass="55580">MAHQDPVMIQVALNNLTRPLKDFTIPRALDQPLCITLPNNNVNFEIKSGIIHLLPQFYGKPEKDPHIHIKDFFAVCATILNGGASDEEIWLRLFPFSLKEKAKEWFYSLPSASITTWVELASKFLAKFFPAQRTNRIRKEITGVQQLDNEPFHEYWECFQRLLNSCPHHGVQDWLLMQYFYKRLLDSERLMVDATSGGGLMNKNALKAKEIFEILYENSQQFNYQRTLPRKANAYEESCTVLGGYMEEMAQENYMQQINNPFSNIYNQGWHQYPQPPMQNQFMPQQSAPQPPPQQGKSLDELIESLALSTQSFVQEMRQSINDVENQIRQITILLNQRDQGRLPSQVIQNPRGNMESCKEITLQSGEEFANGEEEESEAKEEDEGHEFFLGSLATQTVIQGCTEALLIEPEPQCFPSYGEMTLRTIETIHMVEEIPPFRDKRKLDEKNNKEKKTFIDKIRNEKKADTLEVNDFSKVPEPD</sequence>
<feature type="region of interest" description="Disordered" evidence="1">
    <location>
        <begin position="277"/>
        <end position="297"/>
    </location>
</feature>
<organism evidence="3 4">
    <name type="scientific">Acer saccharum</name>
    <name type="common">Sugar maple</name>
    <dbReference type="NCBI Taxonomy" id="4024"/>
    <lineage>
        <taxon>Eukaryota</taxon>
        <taxon>Viridiplantae</taxon>
        <taxon>Streptophyta</taxon>
        <taxon>Embryophyta</taxon>
        <taxon>Tracheophyta</taxon>
        <taxon>Spermatophyta</taxon>
        <taxon>Magnoliopsida</taxon>
        <taxon>eudicotyledons</taxon>
        <taxon>Gunneridae</taxon>
        <taxon>Pentapetalae</taxon>
        <taxon>rosids</taxon>
        <taxon>malvids</taxon>
        <taxon>Sapindales</taxon>
        <taxon>Sapindaceae</taxon>
        <taxon>Hippocastanoideae</taxon>
        <taxon>Acereae</taxon>
        <taxon>Acer</taxon>
    </lineage>
</organism>
<reference evidence="3" key="1">
    <citation type="journal article" date="2022" name="Plant J.">
        <title>Strategies of tolerance reflected in two North American maple genomes.</title>
        <authorList>
            <person name="McEvoy S.L."/>
            <person name="Sezen U.U."/>
            <person name="Trouern-Trend A."/>
            <person name="McMahon S.M."/>
            <person name="Schaberg P.G."/>
            <person name="Yang J."/>
            <person name="Wegrzyn J.L."/>
            <person name="Swenson N.G."/>
        </authorList>
    </citation>
    <scope>NUCLEOTIDE SEQUENCE</scope>
    <source>
        <strain evidence="3">NS2018</strain>
    </source>
</reference>
<dbReference type="AlphaFoldDB" id="A0AA39RDV4"/>
<dbReference type="PANTHER" id="PTHR33223:SF11">
    <property type="entry name" value="ELEMENT PROTEIN, PUTATIVE-RELATED"/>
    <property type="match status" value="1"/>
</dbReference>
<evidence type="ECO:0000313" key="3">
    <source>
        <dbReference type="EMBL" id="KAK0572206.1"/>
    </source>
</evidence>
<dbReference type="Proteomes" id="UP001168877">
    <property type="component" value="Unassembled WGS sequence"/>
</dbReference>